<proteinExistence type="predicted"/>
<dbReference type="EMBL" id="GBRH01196269">
    <property type="protein sequence ID" value="JAE01627.1"/>
    <property type="molecule type" value="Transcribed_RNA"/>
</dbReference>
<reference evidence="1" key="2">
    <citation type="journal article" date="2015" name="Data Brief">
        <title>Shoot transcriptome of the giant reed, Arundo donax.</title>
        <authorList>
            <person name="Barrero R.A."/>
            <person name="Guerrero F.D."/>
            <person name="Moolhuijzen P."/>
            <person name="Goolsby J.A."/>
            <person name="Tidwell J."/>
            <person name="Bellgard S.E."/>
            <person name="Bellgard M.I."/>
        </authorList>
    </citation>
    <scope>NUCLEOTIDE SEQUENCE</scope>
    <source>
        <tissue evidence="1">Shoot tissue taken approximately 20 cm above the soil surface</tissue>
    </source>
</reference>
<protein>
    <submittedName>
        <fullName evidence="1">Uncharacterized protein</fullName>
    </submittedName>
</protein>
<sequence>MSVEEDESANTFGTSIQTTSRIMSYMTMSKANIGWQLASSNTKGRLLQKRKK</sequence>
<accession>A0A0A9ENH7</accession>
<name>A0A0A9ENH7_ARUDO</name>
<organism evidence="1">
    <name type="scientific">Arundo donax</name>
    <name type="common">Giant reed</name>
    <name type="synonym">Donax arundinaceus</name>
    <dbReference type="NCBI Taxonomy" id="35708"/>
    <lineage>
        <taxon>Eukaryota</taxon>
        <taxon>Viridiplantae</taxon>
        <taxon>Streptophyta</taxon>
        <taxon>Embryophyta</taxon>
        <taxon>Tracheophyta</taxon>
        <taxon>Spermatophyta</taxon>
        <taxon>Magnoliopsida</taxon>
        <taxon>Liliopsida</taxon>
        <taxon>Poales</taxon>
        <taxon>Poaceae</taxon>
        <taxon>PACMAD clade</taxon>
        <taxon>Arundinoideae</taxon>
        <taxon>Arundineae</taxon>
        <taxon>Arundo</taxon>
    </lineage>
</organism>
<evidence type="ECO:0000313" key="1">
    <source>
        <dbReference type="EMBL" id="JAE01627.1"/>
    </source>
</evidence>
<reference evidence="1" key="1">
    <citation type="submission" date="2014-09" db="EMBL/GenBank/DDBJ databases">
        <authorList>
            <person name="Magalhaes I.L.F."/>
            <person name="Oliveira U."/>
            <person name="Santos F.R."/>
            <person name="Vidigal T.H.D.A."/>
            <person name="Brescovit A.D."/>
            <person name="Santos A.J."/>
        </authorList>
    </citation>
    <scope>NUCLEOTIDE SEQUENCE</scope>
    <source>
        <tissue evidence="1">Shoot tissue taken approximately 20 cm above the soil surface</tissue>
    </source>
</reference>
<dbReference type="AlphaFoldDB" id="A0A0A9ENH7"/>